<sequence>MATSPATSSSPSSSATPTFHAWPLLPTELKLKVLSHLLHFDETIQYKNDVTWDLGGRRIGSHAMHLRTTLLPLLATRNQQLARLAQETYYRSNSFCLVIADGWCTPFRSPREPCARQIRHLVLKMCVKAGFDRLDGHAAELLKRLVQPVTPGVDEALATHHPPGSDASASPSVATPQKQHHLWQSHLRNLHTLSLHIQIWDPSEADDLDKHGAPRHDGCCLHPAKLAALSESLRGFEVALLRARRTEVVVEVRYARSAKSCYEHKAIFETLVGRKGTAGEVEGLS</sequence>
<proteinExistence type="predicted"/>
<reference evidence="2 3" key="1">
    <citation type="journal article" date="2012" name="PLoS Pathog.">
        <title>Diverse lifestyles and strategies of plant pathogenesis encoded in the genomes of eighteen Dothideomycetes fungi.</title>
        <authorList>
            <person name="Ohm R.A."/>
            <person name="Feau N."/>
            <person name="Henrissat B."/>
            <person name="Schoch C.L."/>
            <person name="Horwitz B.A."/>
            <person name="Barry K.W."/>
            <person name="Condon B.J."/>
            <person name="Copeland A.C."/>
            <person name="Dhillon B."/>
            <person name="Glaser F."/>
            <person name="Hesse C.N."/>
            <person name="Kosti I."/>
            <person name="LaButti K."/>
            <person name="Lindquist E.A."/>
            <person name="Lucas S."/>
            <person name="Salamov A.A."/>
            <person name="Bradshaw R.E."/>
            <person name="Ciuffetti L."/>
            <person name="Hamelin R.C."/>
            <person name="Kema G.H.J."/>
            <person name="Lawrence C."/>
            <person name="Scott J.A."/>
            <person name="Spatafora J.W."/>
            <person name="Turgeon B.G."/>
            <person name="de Wit P.J.G.M."/>
            <person name="Zhong S."/>
            <person name="Goodwin S.B."/>
            <person name="Grigoriev I.V."/>
        </authorList>
    </citation>
    <scope>NUCLEOTIDE SEQUENCE [LARGE SCALE GENOMIC DNA]</scope>
    <source>
        <strain evidence="3">28A</strain>
    </source>
</reference>
<dbReference type="AlphaFoldDB" id="R0J089"/>
<accession>R0J089</accession>
<gene>
    <name evidence="2" type="ORF">SETTUDRAFT_45444</name>
</gene>
<organism evidence="2 3">
    <name type="scientific">Exserohilum turcicum (strain 28A)</name>
    <name type="common">Northern leaf blight fungus</name>
    <name type="synonym">Setosphaeria turcica</name>
    <dbReference type="NCBI Taxonomy" id="671987"/>
    <lineage>
        <taxon>Eukaryota</taxon>
        <taxon>Fungi</taxon>
        <taxon>Dikarya</taxon>
        <taxon>Ascomycota</taxon>
        <taxon>Pezizomycotina</taxon>
        <taxon>Dothideomycetes</taxon>
        <taxon>Pleosporomycetidae</taxon>
        <taxon>Pleosporales</taxon>
        <taxon>Pleosporineae</taxon>
        <taxon>Pleosporaceae</taxon>
        <taxon>Exserohilum</taxon>
    </lineage>
</organism>
<dbReference type="HOGENOM" id="CLU_088987_0_0_1"/>
<dbReference type="EMBL" id="KB908493">
    <property type="protein sequence ID" value="EOA90166.1"/>
    <property type="molecule type" value="Genomic_DNA"/>
</dbReference>
<dbReference type="OrthoDB" id="3776562at2759"/>
<evidence type="ECO:0000256" key="1">
    <source>
        <dbReference type="SAM" id="MobiDB-lite"/>
    </source>
</evidence>
<dbReference type="Proteomes" id="UP000016935">
    <property type="component" value="Unassembled WGS sequence"/>
</dbReference>
<keyword evidence="3" id="KW-1185">Reference proteome</keyword>
<protein>
    <submittedName>
        <fullName evidence="2">Uncharacterized protein</fullName>
    </submittedName>
</protein>
<dbReference type="RefSeq" id="XP_008021924.1">
    <property type="nucleotide sequence ID" value="XM_008023733.1"/>
</dbReference>
<feature type="compositionally biased region" description="Polar residues" evidence="1">
    <location>
        <begin position="167"/>
        <end position="177"/>
    </location>
</feature>
<feature type="region of interest" description="Disordered" evidence="1">
    <location>
        <begin position="154"/>
        <end position="178"/>
    </location>
</feature>
<name>R0J089_EXST2</name>
<evidence type="ECO:0000313" key="2">
    <source>
        <dbReference type="EMBL" id="EOA90166.1"/>
    </source>
</evidence>
<evidence type="ECO:0000313" key="3">
    <source>
        <dbReference type="Proteomes" id="UP000016935"/>
    </source>
</evidence>
<reference evidence="2 3" key="2">
    <citation type="journal article" date="2013" name="PLoS Genet.">
        <title>Comparative genome structure, secondary metabolite, and effector coding capacity across Cochliobolus pathogens.</title>
        <authorList>
            <person name="Condon B.J."/>
            <person name="Leng Y."/>
            <person name="Wu D."/>
            <person name="Bushley K.E."/>
            <person name="Ohm R.A."/>
            <person name="Otillar R."/>
            <person name="Martin J."/>
            <person name="Schackwitz W."/>
            <person name="Grimwood J."/>
            <person name="MohdZainudin N."/>
            <person name="Xue C."/>
            <person name="Wang R."/>
            <person name="Manning V.A."/>
            <person name="Dhillon B."/>
            <person name="Tu Z.J."/>
            <person name="Steffenson B.J."/>
            <person name="Salamov A."/>
            <person name="Sun H."/>
            <person name="Lowry S."/>
            <person name="LaButti K."/>
            <person name="Han J."/>
            <person name="Copeland A."/>
            <person name="Lindquist E."/>
            <person name="Barry K."/>
            <person name="Schmutz J."/>
            <person name="Baker S.E."/>
            <person name="Ciuffetti L.M."/>
            <person name="Grigoriev I.V."/>
            <person name="Zhong S."/>
            <person name="Turgeon B.G."/>
        </authorList>
    </citation>
    <scope>NUCLEOTIDE SEQUENCE [LARGE SCALE GENOMIC DNA]</scope>
    <source>
        <strain evidence="3">28A</strain>
    </source>
</reference>
<dbReference type="GeneID" id="19404995"/>